<evidence type="ECO:0000256" key="3">
    <source>
        <dbReference type="ARBA" id="ARBA00023004"/>
    </source>
</evidence>
<dbReference type="PROSITE" id="PS51296">
    <property type="entry name" value="RIESKE"/>
    <property type="match status" value="1"/>
</dbReference>
<keyword evidence="1" id="KW-0001">2Fe-2S</keyword>
<evidence type="ECO:0000256" key="2">
    <source>
        <dbReference type="ARBA" id="ARBA00022723"/>
    </source>
</evidence>
<evidence type="ECO:0000256" key="4">
    <source>
        <dbReference type="ARBA" id="ARBA00023014"/>
    </source>
</evidence>
<organism evidence="6">
    <name type="scientific">uncultured Anaerotruncus sp</name>
    <dbReference type="NCBI Taxonomy" id="905011"/>
    <lineage>
        <taxon>Bacteria</taxon>
        <taxon>Bacillati</taxon>
        <taxon>Bacillota</taxon>
        <taxon>Clostridia</taxon>
        <taxon>Eubacteriales</taxon>
        <taxon>Oscillospiraceae</taxon>
        <taxon>Anaerotruncus</taxon>
        <taxon>environmental samples</taxon>
    </lineage>
</organism>
<dbReference type="Pfam" id="PF00355">
    <property type="entry name" value="Rieske"/>
    <property type="match status" value="1"/>
</dbReference>
<dbReference type="PANTHER" id="PTHR13847">
    <property type="entry name" value="SARCOSINE DEHYDROGENASE-RELATED"/>
    <property type="match status" value="1"/>
</dbReference>
<sequence>MESLWKKTVELPRQRVLGQDLQVQCAIVGGGMAGLLTALFLERNGVEAVVLEADRVAGGQTGNTTAKITAQHGMIYHKLLDTLGREKAQQYAHANQRAIEQYRQIAGDLGISCWMEELPAYLYSRLEEEPLRREADAAKSLGFDAAFTMDTTLPFPVAGAVRFENQSQFHPLEFLQGILPKLTVYEETPVLSVEGDALVTPGGRVTAEEIVFATHYPFLNLPGMYFARMHQERSYVIALEGAQKLDGVYYGVDEEGGWSMRNAGEYLLLGGGNHRTGDNRSGGKYRSLADAAKEFWPQSREAARWSAQDCMTLDGVPYIGQFAESTPNWYVATGFGKWGMTHSMVAAQLISDRILGRENPDWEVFSPQRFTPGASAKTFLENGLQAVKGLGSQLLEPPRALLKDLQPGHGGIVEWGEEKVGAYRDEAGEVFLVSTRCPHLGCQLEWNPDEKSWDCPCHGSRFDYKGNRIDGPAQTGLHRG</sequence>
<dbReference type="Gene3D" id="3.30.9.10">
    <property type="entry name" value="D-Amino Acid Oxidase, subunit A, domain 2"/>
    <property type="match status" value="1"/>
</dbReference>
<dbReference type="PRINTS" id="PR00420">
    <property type="entry name" value="RNGMNOXGNASE"/>
</dbReference>
<evidence type="ECO:0000313" key="6">
    <source>
        <dbReference type="EMBL" id="VYT05245.1"/>
    </source>
</evidence>
<dbReference type="SUPFAM" id="SSF50022">
    <property type="entry name" value="ISP domain"/>
    <property type="match status" value="1"/>
</dbReference>
<dbReference type="GO" id="GO:0046872">
    <property type="term" value="F:metal ion binding"/>
    <property type="evidence" value="ECO:0007669"/>
    <property type="project" value="UniProtKB-KW"/>
</dbReference>
<dbReference type="InterPro" id="IPR036188">
    <property type="entry name" value="FAD/NAD-bd_sf"/>
</dbReference>
<keyword evidence="2" id="KW-0479">Metal-binding</keyword>
<reference evidence="6" key="1">
    <citation type="submission" date="2019-11" db="EMBL/GenBank/DDBJ databases">
        <authorList>
            <person name="Feng L."/>
        </authorList>
    </citation>
    <scope>NUCLEOTIDE SEQUENCE</scope>
    <source>
        <strain evidence="6">AundefinedLFYP135</strain>
    </source>
</reference>
<keyword evidence="6" id="KW-0560">Oxidoreductase</keyword>
<dbReference type="InterPro" id="IPR036922">
    <property type="entry name" value="Rieske_2Fe-2S_sf"/>
</dbReference>
<accession>A0A6N2TI18</accession>
<dbReference type="GO" id="GO:0016705">
    <property type="term" value="F:oxidoreductase activity, acting on paired donors, with incorporation or reduction of molecular oxygen"/>
    <property type="evidence" value="ECO:0007669"/>
    <property type="project" value="UniProtKB-ARBA"/>
</dbReference>
<keyword evidence="4" id="KW-0411">Iron-sulfur</keyword>
<proteinExistence type="predicted"/>
<protein>
    <submittedName>
        <fullName evidence="6">Cytochrome b6-f complex iron-sulfur subunit</fullName>
        <ecNumber evidence="6">1.10.9.1</ecNumber>
    </submittedName>
</protein>
<dbReference type="EMBL" id="CACRSL010000003">
    <property type="protein sequence ID" value="VYT05245.1"/>
    <property type="molecule type" value="Genomic_DNA"/>
</dbReference>
<evidence type="ECO:0000259" key="5">
    <source>
        <dbReference type="PROSITE" id="PS51296"/>
    </source>
</evidence>
<dbReference type="EC" id="1.10.9.1" evidence="6"/>
<gene>
    <name evidence="6" type="primary">petC</name>
    <name evidence="6" type="ORF">AULFYP135_01447</name>
</gene>
<dbReference type="InterPro" id="IPR006076">
    <property type="entry name" value="FAD-dep_OxRdtase"/>
</dbReference>
<dbReference type="PANTHER" id="PTHR13847:SF274">
    <property type="entry name" value="RIESKE 2FE-2S IRON-SULFUR PROTEIN YHFW-RELATED"/>
    <property type="match status" value="1"/>
</dbReference>
<dbReference type="GO" id="GO:0051537">
    <property type="term" value="F:2 iron, 2 sulfur cluster binding"/>
    <property type="evidence" value="ECO:0007669"/>
    <property type="project" value="UniProtKB-KW"/>
</dbReference>
<dbReference type="GO" id="GO:0004497">
    <property type="term" value="F:monooxygenase activity"/>
    <property type="evidence" value="ECO:0007669"/>
    <property type="project" value="UniProtKB-ARBA"/>
</dbReference>
<dbReference type="Pfam" id="PF01266">
    <property type="entry name" value="DAO"/>
    <property type="match status" value="1"/>
</dbReference>
<dbReference type="GO" id="GO:0005737">
    <property type="term" value="C:cytoplasm"/>
    <property type="evidence" value="ECO:0007669"/>
    <property type="project" value="TreeGrafter"/>
</dbReference>
<dbReference type="Gene3D" id="3.50.50.60">
    <property type="entry name" value="FAD/NAD(P)-binding domain"/>
    <property type="match status" value="1"/>
</dbReference>
<dbReference type="Gene3D" id="2.102.10.10">
    <property type="entry name" value="Rieske [2Fe-2S] iron-sulphur domain"/>
    <property type="match status" value="1"/>
</dbReference>
<keyword evidence="3" id="KW-0408">Iron</keyword>
<dbReference type="InterPro" id="IPR017941">
    <property type="entry name" value="Rieske_2Fe-2S"/>
</dbReference>
<feature type="domain" description="Rieske" evidence="5">
    <location>
        <begin position="397"/>
        <end position="480"/>
    </location>
</feature>
<dbReference type="AlphaFoldDB" id="A0A6N2TI18"/>
<dbReference type="SUPFAM" id="SSF51905">
    <property type="entry name" value="FAD/NAD(P)-binding domain"/>
    <property type="match status" value="1"/>
</dbReference>
<evidence type="ECO:0000256" key="1">
    <source>
        <dbReference type="ARBA" id="ARBA00022714"/>
    </source>
</evidence>
<name>A0A6N2TI18_9FIRM</name>